<accession>A0A6L2JYW7</accession>
<feature type="compositionally biased region" description="Basic and acidic residues" evidence="1">
    <location>
        <begin position="295"/>
        <end position="305"/>
    </location>
</feature>
<feature type="region of interest" description="Disordered" evidence="1">
    <location>
        <begin position="286"/>
        <end position="308"/>
    </location>
</feature>
<dbReference type="AlphaFoldDB" id="A0A6L2JYW7"/>
<organism evidence="3">
    <name type="scientific">Tanacetum cinerariifolium</name>
    <name type="common">Dalmatian daisy</name>
    <name type="synonym">Chrysanthemum cinerariifolium</name>
    <dbReference type="NCBI Taxonomy" id="118510"/>
    <lineage>
        <taxon>Eukaryota</taxon>
        <taxon>Viridiplantae</taxon>
        <taxon>Streptophyta</taxon>
        <taxon>Embryophyta</taxon>
        <taxon>Tracheophyta</taxon>
        <taxon>Spermatophyta</taxon>
        <taxon>Magnoliopsida</taxon>
        <taxon>eudicotyledons</taxon>
        <taxon>Gunneridae</taxon>
        <taxon>Pentapetalae</taxon>
        <taxon>asterids</taxon>
        <taxon>campanulids</taxon>
        <taxon>Asterales</taxon>
        <taxon>Asteraceae</taxon>
        <taxon>Asteroideae</taxon>
        <taxon>Anthemideae</taxon>
        <taxon>Anthemidinae</taxon>
        <taxon>Tanacetum</taxon>
    </lineage>
</organism>
<dbReference type="InterPro" id="IPR025558">
    <property type="entry name" value="DUF4283"/>
</dbReference>
<evidence type="ECO:0000256" key="1">
    <source>
        <dbReference type="SAM" id="MobiDB-lite"/>
    </source>
</evidence>
<evidence type="ECO:0000313" key="3">
    <source>
        <dbReference type="EMBL" id="GEU41752.1"/>
    </source>
</evidence>
<name>A0A6L2JYW7_TANCI</name>
<dbReference type="PANTHER" id="PTHR31286:SF99">
    <property type="entry name" value="DUF4283 DOMAIN-CONTAINING PROTEIN"/>
    <property type="match status" value="1"/>
</dbReference>
<evidence type="ECO:0000259" key="2">
    <source>
        <dbReference type="Pfam" id="PF14111"/>
    </source>
</evidence>
<comment type="caution">
    <text evidence="3">The sequence shown here is derived from an EMBL/GenBank/DDBJ whole genome shotgun (WGS) entry which is preliminary data.</text>
</comment>
<dbReference type="Pfam" id="PF14111">
    <property type="entry name" value="DUF4283"/>
    <property type="match status" value="1"/>
</dbReference>
<protein>
    <recommendedName>
        <fullName evidence="2">DUF4283 domain-containing protein</fullName>
    </recommendedName>
</protein>
<feature type="domain" description="DUF4283" evidence="2">
    <location>
        <begin position="97"/>
        <end position="177"/>
    </location>
</feature>
<dbReference type="EMBL" id="BKCJ010001478">
    <property type="protein sequence ID" value="GEU41752.1"/>
    <property type="molecule type" value="Genomic_DNA"/>
</dbReference>
<gene>
    <name evidence="3" type="ORF">Tci_013730</name>
</gene>
<sequence>MEKIDDVVFSLNNELNDAATTLRSCLKASQIRNIDGKVIGKDKKLMQPIPKSKSFVNVLHMENKTPKVNFRSLFNEEKVDDVDFVLPKENVGIAHNRFANSLDGFFVGKRVAFPLVQNYVNNTWSKFGFQSVIKDDDDVYYFKFTSTTGLEQVLEKGPWMVSNQPLILTKWALNLDLSKDAVTKVPIWVKIHKEVTMAGSLLNEEGHVKEKMIVDYDWKPPRCSECNVFGHDINDCPKRIVEPAKEATDQTDGFTTVRTRKSKGKKVENETNKHIEGLKLSKPKPKYTWSVKSNQNKDKASKSVQHDSNGVTLKNNFIALQDDDTFDYNNDPNLYASTSKNVNEVESEVEEIDNEFNANDGNGKGASTPFDEVLYV</sequence>
<proteinExistence type="predicted"/>
<dbReference type="PANTHER" id="PTHR31286">
    <property type="entry name" value="GLYCINE-RICH CELL WALL STRUCTURAL PROTEIN 1.8-LIKE"/>
    <property type="match status" value="1"/>
</dbReference>
<dbReference type="InterPro" id="IPR040256">
    <property type="entry name" value="At4g02000-like"/>
</dbReference>
<reference evidence="3" key="1">
    <citation type="journal article" date="2019" name="Sci. Rep.">
        <title>Draft genome of Tanacetum cinerariifolium, the natural source of mosquito coil.</title>
        <authorList>
            <person name="Yamashiro T."/>
            <person name="Shiraishi A."/>
            <person name="Satake H."/>
            <person name="Nakayama K."/>
        </authorList>
    </citation>
    <scope>NUCLEOTIDE SEQUENCE</scope>
</reference>